<organism evidence="2 3">
    <name type="scientific">Necator americanus</name>
    <name type="common">Human hookworm</name>
    <dbReference type="NCBI Taxonomy" id="51031"/>
    <lineage>
        <taxon>Eukaryota</taxon>
        <taxon>Metazoa</taxon>
        <taxon>Ecdysozoa</taxon>
        <taxon>Nematoda</taxon>
        <taxon>Chromadorea</taxon>
        <taxon>Rhabditida</taxon>
        <taxon>Rhabditina</taxon>
        <taxon>Rhabditomorpha</taxon>
        <taxon>Strongyloidea</taxon>
        <taxon>Ancylostomatidae</taxon>
        <taxon>Bunostominae</taxon>
        <taxon>Necator</taxon>
    </lineage>
</organism>
<evidence type="ECO:0000256" key="1">
    <source>
        <dbReference type="ARBA" id="ARBA00023033"/>
    </source>
</evidence>
<dbReference type="EMBL" id="KI662412">
    <property type="protein sequence ID" value="ETN72933.1"/>
    <property type="molecule type" value="Genomic_DNA"/>
</dbReference>
<accession>W2STV1</accession>
<reference evidence="3" key="1">
    <citation type="journal article" date="2014" name="Nat. Genet.">
        <title>Genome of the human hookworm Necator americanus.</title>
        <authorList>
            <person name="Tang Y.T."/>
            <person name="Gao X."/>
            <person name="Rosa B.A."/>
            <person name="Abubucker S."/>
            <person name="Hallsworth-Pepin K."/>
            <person name="Martin J."/>
            <person name="Tyagi R."/>
            <person name="Heizer E."/>
            <person name="Zhang X."/>
            <person name="Bhonagiri-Palsikar V."/>
            <person name="Minx P."/>
            <person name="Warren W.C."/>
            <person name="Wang Q."/>
            <person name="Zhan B."/>
            <person name="Hotez P.J."/>
            <person name="Sternberg P.W."/>
            <person name="Dougall A."/>
            <person name="Gaze S.T."/>
            <person name="Mulvenna J."/>
            <person name="Sotillo J."/>
            <person name="Ranganathan S."/>
            <person name="Rabelo E.M."/>
            <person name="Wilson R.K."/>
            <person name="Felgner P.L."/>
            <person name="Bethony J."/>
            <person name="Hawdon J.M."/>
            <person name="Gasser R.B."/>
            <person name="Loukas A."/>
            <person name="Mitreva M."/>
        </authorList>
    </citation>
    <scope>NUCLEOTIDE SEQUENCE [LARGE SCALE GENOMIC DNA]</scope>
</reference>
<dbReference type="STRING" id="51031.W2STV1"/>
<dbReference type="OrthoDB" id="2789670at2759"/>
<name>W2STV1_NECAM</name>
<dbReference type="GO" id="GO:0016705">
    <property type="term" value="F:oxidoreductase activity, acting on paired donors, with incorporation or reduction of molecular oxygen"/>
    <property type="evidence" value="ECO:0007669"/>
    <property type="project" value="InterPro"/>
</dbReference>
<dbReference type="KEGG" id="nai:NECAME_18605"/>
<dbReference type="AlphaFoldDB" id="W2STV1"/>
<evidence type="ECO:0000313" key="2">
    <source>
        <dbReference type="EMBL" id="ETN72933.1"/>
    </source>
</evidence>
<dbReference type="GO" id="GO:0020037">
    <property type="term" value="F:heme binding"/>
    <property type="evidence" value="ECO:0007669"/>
    <property type="project" value="InterPro"/>
</dbReference>
<dbReference type="Gene3D" id="1.10.630.10">
    <property type="entry name" value="Cytochrome P450"/>
    <property type="match status" value="1"/>
</dbReference>
<proteinExistence type="predicted"/>
<keyword evidence="1" id="KW-0560">Oxidoreductase</keyword>
<keyword evidence="3" id="KW-1185">Reference proteome</keyword>
<dbReference type="Proteomes" id="UP000053676">
    <property type="component" value="Unassembled WGS sequence"/>
</dbReference>
<evidence type="ECO:0008006" key="4">
    <source>
        <dbReference type="Google" id="ProtNLM"/>
    </source>
</evidence>
<keyword evidence="1" id="KW-0503">Monooxygenase</keyword>
<dbReference type="GO" id="GO:0004497">
    <property type="term" value="F:monooxygenase activity"/>
    <property type="evidence" value="ECO:0007669"/>
    <property type="project" value="UniProtKB-KW"/>
</dbReference>
<dbReference type="GO" id="GO:0005506">
    <property type="term" value="F:iron ion binding"/>
    <property type="evidence" value="ECO:0007669"/>
    <property type="project" value="InterPro"/>
</dbReference>
<protein>
    <recommendedName>
        <fullName evidence="4">Unspecific monooxygenase</fullName>
    </recommendedName>
</protein>
<dbReference type="PROSITE" id="PS00086">
    <property type="entry name" value="CYTOCHROME_P450"/>
    <property type="match status" value="1"/>
</dbReference>
<gene>
    <name evidence="2" type="ORF">NECAME_18605</name>
</gene>
<dbReference type="InterPro" id="IPR036396">
    <property type="entry name" value="Cyt_P450_sf"/>
</dbReference>
<dbReference type="InterPro" id="IPR017972">
    <property type="entry name" value="Cyt_P450_CS"/>
</dbReference>
<evidence type="ECO:0000313" key="3">
    <source>
        <dbReference type="Proteomes" id="UP000053676"/>
    </source>
</evidence>
<sequence>MVIPFSLGKRACPGESLAQAELYLASIHFRFKSYTANFGLVGTSFLKISISFGSRPEKTIIGNFLLRYVLTPDPEHLPQMQARKEHGPVRIAQPYHMVFERR</sequence>
<dbReference type="SUPFAM" id="SSF48264">
    <property type="entry name" value="Cytochrome P450"/>
    <property type="match status" value="1"/>
</dbReference>